<dbReference type="PANTHER" id="PTHR42932">
    <property type="entry name" value="GENERAL STRESS PROTEIN 20U"/>
    <property type="match status" value="1"/>
</dbReference>
<evidence type="ECO:0000313" key="7">
    <source>
        <dbReference type="Proteomes" id="UP001449795"/>
    </source>
</evidence>
<dbReference type="Proteomes" id="UP000534870">
    <property type="component" value="Unassembled WGS sequence"/>
</dbReference>
<dbReference type="CDD" id="cd01043">
    <property type="entry name" value="DPS"/>
    <property type="match status" value="1"/>
</dbReference>
<organism evidence="4 6">
    <name type="scientific">Nguyenibacter vanlangensis</name>
    <dbReference type="NCBI Taxonomy" id="1216886"/>
    <lineage>
        <taxon>Bacteria</taxon>
        <taxon>Pseudomonadati</taxon>
        <taxon>Pseudomonadota</taxon>
        <taxon>Alphaproteobacteria</taxon>
        <taxon>Acetobacterales</taxon>
        <taxon>Acetobacteraceae</taxon>
        <taxon>Nguyenibacter</taxon>
    </lineage>
</organism>
<comment type="similarity">
    <text evidence="1 2">Belongs to the Dps family.</text>
</comment>
<dbReference type="InterPro" id="IPR012347">
    <property type="entry name" value="Ferritin-like"/>
</dbReference>
<accession>A0A7Y7J040</accession>
<dbReference type="InterPro" id="IPR008331">
    <property type="entry name" value="Ferritin_DPS_dom"/>
</dbReference>
<dbReference type="Gene3D" id="1.20.1260.10">
    <property type="match status" value="1"/>
</dbReference>
<dbReference type="Pfam" id="PF00210">
    <property type="entry name" value="Ferritin"/>
    <property type="match status" value="1"/>
</dbReference>
<sequence>MTNKFKTADAGKAHAHTYLGTPSNLDPIAVQNISAGLRALLADVFALYIKTKNFHWHMSGRHFRDYHLLLDEQSDQIFAMTDPLAERARKIGGTTLHSVGEIGRLTKIADNDAEYVTPEDMLSELREDNLALTARMREVHVLCDEGNDVATASLLENWIDETERRTWFLFESTRPAFGANS</sequence>
<name>A0A7Y7J040_9PROT</name>
<evidence type="ECO:0000256" key="2">
    <source>
        <dbReference type="RuleBase" id="RU003875"/>
    </source>
</evidence>
<dbReference type="EMBL" id="JABXXP010000799">
    <property type="protein sequence ID" value="NVN13228.1"/>
    <property type="molecule type" value="Genomic_DNA"/>
</dbReference>
<dbReference type="SUPFAM" id="SSF47240">
    <property type="entry name" value="Ferritin-like"/>
    <property type="match status" value="1"/>
</dbReference>
<proteinExistence type="inferred from homology"/>
<evidence type="ECO:0000313" key="4">
    <source>
        <dbReference type="EMBL" id="NVN13228.1"/>
    </source>
</evidence>
<protein>
    <submittedName>
        <fullName evidence="4">DNA starvation/stationary phase protection protein</fullName>
    </submittedName>
</protein>
<dbReference type="GO" id="GO:0008199">
    <property type="term" value="F:ferric iron binding"/>
    <property type="evidence" value="ECO:0007669"/>
    <property type="project" value="InterPro"/>
</dbReference>
<feature type="domain" description="Ferritin/DPS" evidence="3">
    <location>
        <begin position="36"/>
        <end position="169"/>
    </location>
</feature>
<evidence type="ECO:0000313" key="6">
    <source>
        <dbReference type="Proteomes" id="UP000534870"/>
    </source>
</evidence>
<gene>
    <name evidence="5" type="ORF">AAC691_00610</name>
    <name evidence="4" type="ORF">HUK84_19170</name>
</gene>
<keyword evidence="7" id="KW-1185">Reference proteome</keyword>
<dbReference type="AlphaFoldDB" id="A0A7Y7J040"/>
<dbReference type="RefSeq" id="WP_176641635.1">
    <property type="nucleotide sequence ID" value="NZ_CP152276.1"/>
</dbReference>
<dbReference type="PANTHER" id="PTHR42932:SF3">
    <property type="entry name" value="DNA PROTECTION DURING STARVATION PROTEIN"/>
    <property type="match status" value="1"/>
</dbReference>
<dbReference type="PRINTS" id="PR01346">
    <property type="entry name" value="HELNAPAPROT"/>
</dbReference>
<evidence type="ECO:0000313" key="5">
    <source>
        <dbReference type="EMBL" id="XAE43027.1"/>
    </source>
</evidence>
<reference evidence="4 6" key="1">
    <citation type="submission" date="2020-06" db="EMBL/GenBank/DDBJ databases">
        <title>Description of novel acetic acid bacteria.</title>
        <authorList>
            <person name="Sombolestani A."/>
        </authorList>
    </citation>
    <scope>NUCLEOTIDE SEQUENCE [LARGE SCALE GENOMIC DNA]</scope>
    <source>
        <strain evidence="4 6">LMG 31431</strain>
    </source>
</reference>
<dbReference type="Proteomes" id="UP001449795">
    <property type="component" value="Chromosome"/>
</dbReference>
<dbReference type="PIRSF" id="PIRSF005900">
    <property type="entry name" value="Dps"/>
    <property type="match status" value="1"/>
</dbReference>
<reference evidence="5 7" key="2">
    <citation type="submission" date="2024-04" db="EMBL/GenBank/DDBJ databases">
        <title>Complete genome sequence of Nguyenibacter vanlangesis HBCM-1154, a strain capable of nitrogen fixation, IAA production, and phosphorus solubilization isolated from sugarcane soil.</title>
        <authorList>
            <person name="MY HANH P."/>
        </authorList>
    </citation>
    <scope>NUCLEOTIDE SEQUENCE [LARGE SCALE GENOMIC DNA]</scope>
    <source>
        <strain evidence="5 7">HBCM 1154</strain>
    </source>
</reference>
<evidence type="ECO:0000259" key="3">
    <source>
        <dbReference type="Pfam" id="PF00210"/>
    </source>
</evidence>
<dbReference type="InterPro" id="IPR002177">
    <property type="entry name" value="DPS_DNA-bd"/>
</dbReference>
<dbReference type="EMBL" id="CP152276">
    <property type="protein sequence ID" value="XAE43027.1"/>
    <property type="molecule type" value="Genomic_DNA"/>
</dbReference>
<evidence type="ECO:0000256" key="1">
    <source>
        <dbReference type="ARBA" id="ARBA00009497"/>
    </source>
</evidence>
<dbReference type="InterPro" id="IPR009078">
    <property type="entry name" value="Ferritin-like_SF"/>
</dbReference>